<sequence length="171" mass="18868">MQLGRIVRDYDRAYQEALAFLSSRSEVVQTDQQVLAWGDGPSLLDLSTHLSEVLGSITIEQLNYLGAPYSLNPNRRSATIRVMRRLSRHRMIETVLRCWGANGPIAADAVNLPELLVSVAEQGGTYPIPSAMATALLVEYPDLDADAGMIIKAIVKTGYEHLWSIGFSELH</sequence>
<comment type="caution">
    <text evidence="1">The sequence shown here is derived from an EMBL/GenBank/DDBJ whole genome shotgun (WGS) entry which is preliminary data.</text>
</comment>
<dbReference type="STRING" id="1121877.FEAC_00780"/>
<dbReference type="EMBL" id="JXUW01000001">
    <property type="protein sequence ID" value="KJE78086.1"/>
    <property type="molecule type" value="Genomic_DNA"/>
</dbReference>
<dbReference type="AlphaFoldDB" id="A0A0D8FY55"/>
<dbReference type="Proteomes" id="UP000032336">
    <property type="component" value="Unassembled WGS sequence"/>
</dbReference>
<protein>
    <submittedName>
        <fullName evidence="1">Uncharacterized protein</fullName>
    </submittedName>
</protein>
<accession>A0A0D8FY55</accession>
<organism evidence="1 2">
    <name type="scientific">Ferrimicrobium acidiphilum DSM 19497</name>
    <dbReference type="NCBI Taxonomy" id="1121877"/>
    <lineage>
        <taxon>Bacteria</taxon>
        <taxon>Bacillati</taxon>
        <taxon>Actinomycetota</taxon>
        <taxon>Acidimicrobiia</taxon>
        <taxon>Acidimicrobiales</taxon>
        <taxon>Acidimicrobiaceae</taxon>
        <taxon>Ferrimicrobium</taxon>
    </lineage>
</organism>
<dbReference type="OrthoDB" id="10002738at2"/>
<gene>
    <name evidence="1" type="ORF">FEAC_00780</name>
</gene>
<dbReference type="eggNOG" id="ENOG5031DDT">
    <property type="taxonomic scope" value="Bacteria"/>
</dbReference>
<evidence type="ECO:0000313" key="2">
    <source>
        <dbReference type="Proteomes" id="UP000032336"/>
    </source>
</evidence>
<reference evidence="1 2" key="1">
    <citation type="submission" date="2015-01" db="EMBL/GenBank/DDBJ databases">
        <title>Draft genome of the acidophilic iron oxidizer Ferrimicrobium acidiphilum strain T23.</title>
        <authorList>
            <person name="Poehlein A."/>
            <person name="Eisen S."/>
            <person name="Schloemann M."/>
            <person name="Johnson B.D."/>
            <person name="Daniel R."/>
            <person name="Muehling M."/>
        </authorList>
    </citation>
    <scope>NUCLEOTIDE SEQUENCE [LARGE SCALE GENOMIC DNA]</scope>
    <source>
        <strain evidence="1 2">T23</strain>
    </source>
</reference>
<name>A0A0D8FY55_9ACTN</name>
<evidence type="ECO:0000313" key="1">
    <source>
        <dbReference type="EMBL" id="KJE78086.1"/>
    </source>
</evidence>
<dbReference type="GeneID" id="78371437"/>
<keyword evidence="2" id="KW-1185">Reference proteome</keyword>
<proteinExistence type="predicted"/>
<dbReference type="RefSeq" id="WP_035388125.1">
    <property type="nucleotide sequence ID" value="NZ_JQKF01000001.1"/>
</dbReference>